<sequence length="1594" mass="181619">MTLTGCDTGGVRLPPSTPPSEENSSHIPLQLPLELIKNELALALVQFSDFARATSLHDTLQSSLSFDGKQLKGPTIRDGAYLSKFARQVEYIRSFLSVIKLFPTEIVAQLGWKLMRDCEKLLKAAFSQVQNVKIEDCAGSNDDKNLLAQLVQFLILPLVQVTHDCVDLNSQVILEKQLLTSETVIDGYGVNRTRDIVEDAGKYARRIFEDSAEFLVSSVALSLQKPDYLRVLAMCRKVWKFTDDISKLLPLSSSLCLQEEFQAVENAIGGNMSTIIRAENGRTFVQFWCEIISTGGQRKVPQCVKNMSESVNDIPELYTVFITYLQDPWFWKTEVGKKMTPVLIRGIRQDLSSIKAETKKRAAFVLKAITSLYSVNQPLFDPEVAEVSNITLDNLESKKYAKFWMYFFELYDILNETQVHIIQPVLQKLNIFQEHSNNEAVSIWFPILLKKMISHDNRSVVKEGLERFLLTGQYFQCQRTNAYKSLAEQFLDTAVMPLLKDHAGWVLNEPEHFFKNAVIYGQFLMQLYSHDDLPHFRSAEKILTFLTSSGKCMNSHTVFFCVTTLDELLQAMPPSDKELSADKIIKEVESFLTLLALLLSTSLTTVSKYFREQLENRCANILLKTIPYVKYFGTLKLDSPFFLKIITFLGSITAKVIAKPGSKEKVQMAIEIFNTNGGALRDQLMTASNLHAFVKANPSSTSILGVLRYLSVSSQVNEERFEEIEKTIAHLCEQMADEEILKGSVQGIYEFYASLPREKKSSSNFNIVCDRMATQIYDILGKPELISPKDFMCCVYRIELLNVMPDMFNHAPLMLLCISQEDHLKTFLVRKLLSMILMHPVDIPEKLFSLESLTDERLENVEGIDEVSKSYFKCTETNIFAELYRRKFEVCNRVIEKESELAQHLQLKILALILDNLEKCDPNGLAAGMQLAKSVLGFALCNNGNDSKITGLLDELAIVSWSLVFELRKNEAFWNVINAFVKFIVCPYFLKNGVLSQYADLIFEHGETVWGLPLVLVQQLVKVDFPNDLLEEAHKILVKAALVGAPLPKNNRITFAMWDYLRKDEERITDDPENFNSDCKSRLLAGERLRRDIFCLLSKEETRKSADTLLNSTVVYLLQRNDQESQYRNRYFGGSSTHRLKQRIFQLLLILQPYYSYETSKVALEKMMCALSTDSPQPSVRYLGEWLVILIVQRFPKLHSMFFKCLENGINIRIGFGAFFSTICLQVSKLLESPEFYDRALQCLTTLILNQHVTVRIYAQIAFQNILEKAKQLKYESVVQKYSTVLAALECALVNVSGNCSKLHENVSQDFYVNTFNCATHFCHEVIYTLLPRISCMIKDECILNPQTIRDIIVEPLPSLPEFKVETVASLQKIYSEHEKKAWHWRTVVADGRELGEEATKENVEDEMNYQKKITPWKLLSVSGELEEYNNFNTKKRCVEEEGLVVVASLLDHLPNLGGLCRTCEIFGVQKYVVNTLKVINDQHFQSLSVSAQNWVNILEVPVRDLETFLLRYSAKGYAILGIEQANESSSLTEFRFPKKSVLLLGNEKQGIPSKLLHLVDKCIEIPQVGIIRSLNVHVTGALCIWQYASQHIL</sequence>
<dbReference type="InterPro" id="IPR001537">
    <property type="entry name" value="SpoU_MeTrfase"/>
</dbReference>
<gene>
    <name evidence="5" type="ORF">ODALV1_LOCUS21683</name>
</gene>
<keyword evidence="2" id="KW-0808">Transferase</keyword>
<dbReference type="PANTHER" id="PTHR12029">
    <property type="entry name" value="RNA METHYLTRANSFERASE"/>
    <property type="match status" value="1"/>
</dbReference>
<comment type="caution">
    <text evidence="5">The sequence shown here is derived from an EMBL/GenBank/DDBJ whole genome shotgun (WGS) entry which is preliminary data.</text>
</comment>
<dbReference type="InterPro" id="IPR016024">
    <property type="entry name" value="ARM-type_fold"/>
</dbReference>
<evidence type="ECO:0000313" key="6">
    <source>
        <dbReference type="Proteomes" id="UP001642540"/>
    </source>
</evidence>
<dbReference type="Pfam" id="PF00588">
    <property type="entry name" value="SpoU_methylase"/>
    <property type="match status" value="1"/>
</dbReference>
<dbReference type="EMBL" id="CAXLJM020000072">
    <property type="protein sequence ID" value="CAL8127072.1"/>
    <property type="molecule type" value="Genomic_DNA"/>
</dbReference>
<accession>A0ABP1REH7</accession>
<dbReference type="CDD" id="cd18091">
    <property type="entry name" value="SpoU-like_TRM3-like"/>
    <property type="match status" value="1"/>
</dbReference>
<dbReference type="InterPro" id="IPR044748">
    <property type="entry name" value="Trm3/TARBP1_C"/>
</dbReference>
<dbReference type="SUPFAM" id="SSF75217">
    <property type="entry name" value="alpha/beta knot"/>
    <property type="match status" value="1"/>
</dbReference>
<name>A0ABP1REH7_9HEXA</name>
<dbReference type="InterPro" id="IPR029028">
    <property type="entry name" value="Alpha/beta_knot_MTases"/>
</dbReference>
<organism evidence="5 6">
    <name type="scientific">Orchesella dallaii</name>
    <dbReference type="NCBI Taxonomy" id="48710"/>
    <lineage>
        <taxon>Eukaryota</taxon>
        <taxon>Metazoa</taxon>
        <taxon>Ecdysozoa</taxon>
        <taxon>Arthropoda</taxon>
        <taxon>Hexapoda</taxon>
        <taxon>Collembola</taxon>
        <taxon>Entomobryomorpha</taxon>
        <taxon>Entomobryoidea</taxon>
        <taxon>Orchesellidae</taxon>
        <taxon>Orchesellinae</taxon>
        <taxon>Orchesella</taxon>
    </lineage>
</organism>
<dbReference type="Gene3D" id="3.40.1280.10">
    <property type="match status" value="1"/>
</dbReference>
<protein>
    <recommendedName>
        <fullName evidence="4">tRNA/rRNA methyltransferase SpoU type domain-containing protein</fullName>
    </recommendedName>
</protein>
<dbReference type="SUPFAM" id="SSF48371">
    <property type="entry name" value="ARM repeat"/>
    <property type="match status" value="1"/>
</dbReference>
<feature type="domain" description="tRNA/rRNA methyltransferase SpoU type" evidence="4">
    <location>
        <begin position="1444"/>
        <end position="1585"/>
    </location>
</feature>
<proteinExistence type="predicted"/>
<evidence type="ECO:0000259" key="4">
    <source>
        <dbReference type="Pfam" id="PF00588"/>
    </source>
</evidence>
<evidence type="ECO:0000313" key="5">
    <source>
        <dbReference type="EMBL" id="CAL8127072.1"/>
    </source>
</evidence>
<feature type="region of interest" description="Disordered" evidence="3">
    <location>
        <begin position="1"/>
        <end position="25"/>
    </location>
</feature>
<evidence type="ECO:0000256" key="3">
    <source>
        <dbReference type="SAM" id="MobiDB-lite"/>
    </source>
</evidence>
<dbReference type="Proteomes" id="UP001642540">
    <property type="component" value="Unassembled WGS sequence"/>
</dbReference>
<dbReference type="PANTHER" id="PTHR12029:SF11">
    <property type="entry name" value="METHYLTRANSFERASE TARBP1-RELATED"/>
    <property type="match status" value="1"/>
</dbReference>
<keyword evidence="6" id="KW-1185">Reference proteome</keyword>
<dbReference type="InterPro" id="IPR045330">
    <property type="entry name" value="TRM3/TARBP1"/>
</dbReference>
<evidence type="ECO:0000256" key="2">
    <source>
        <dbReference type="ARBA" id="ARBA00022679"/>
    </source>
</evidence>
<evidence type="ECO:0000256" key="1">
    <source>
        <dbReference type="ARBA" id="ARBA00022603"/>
    </source>
</evidence>
<dbReference type="InterPro" id="IPR029026">
    <property type="entry name" value="tRNA_m1G_MTases_N"/>
</dbReference>
<keyword evidence="1" id="KW-0489">Methyltransferase</keyword>
<reference evidence="5 6" key="1">
    <citation type="submission" date="2024-08" db="EMBL/GenBank/DDBJ databases">
        <authorList>
            <person name="Cucini C."/>
            <person name="Frati F."/>
        </authorList>
    </citation>
    <scope>NUCLEOTIDE SEQUENCE [LARGE SCALE GENOMIC DNA]</scope>
</reference>